<evidence type="ECO:0000256" key="2">
    <source>
        <dbReference type="ARBA" id="ARBA00009437"/>
    </source>
</evidence>
<dbReference type="Gene3D" id="1.10.10.10">
    <property type="entry name" value="Winged helix-like DNA-binding domain superfamily/Winged helix DNA-binding domain"/>
    <property type="match status" value="1"/>
</dbReference>
<evidence type="ECO:0000256" key="3">
    <source>
        <dbReference type="ARBA" id="ARBA00023015"/>
    </source>
</evidence>
<dbReference type="EMBL" id="WQNE01000003">
    <property type="protein sequence ID" value="MVT72652.1"/>
    <property type="molecule type" value="Genomic_DNA"/>
</dbReference>
<keyword evidence="4" id="KW-0238">DNA-binding</keyword>
<comment type="caution">
    <text evidence="7">The sequence shown here is derived from an EMBL/GenBank/DDBJ whole genome shotgun (WGS) entry which is preliminary data.</text>
</comment>
<gene>
    <name evidence="7" type="ORF">GPL20_05940</name>
</gene>
<dbReference type="AlphaFoldDB" id="A0A844TB16"/>
<dbReference type="PANTHER" id="PTHR30537">
    <property type="entry name" value="HTH-TYPE TRANSCRIPTIONAL REGULATOR"/>
    <property type="match status" value="1"/>
</dbReference>
<dbReference type="InterPro" id="IPR036390">
    <property type="entry name" value="WH_DNA-bd_sf"/>
</dbReference>
<dbReference type="Pfam" id="PF00126">
    <property type="entry name" value="HTH_1"/>
    <property type="match status" value="1"/>
</dbReference>
<evidence type="ECO:0000256" key="4">
    <source>
        <dbReference type="ARBA" id="ARBA00023125"/>
    </source>
</evidence>
<evidence type="ECO:0000256" key="5">
    <source>
        <dbReference type="ARBA" id="ARBA00023163"/>
    </source>
</evidence>
<protein>
    <submittedName>
        <fullName evidence="7">LysR family transcriptional regulator</fullName>
    </submittedName>
</protein>
<name>A0A844TB16_9BRAD</name>
<dbReference type="FunFam" id="1.10.10.10:FF:000001">
    <property type="entry name" value="LysR family transcriptional regulator"/>
    <property type="match status" value="1"/>
</dbReference>
<evidence type="ECO:0000313" key="8">
    <source>
        <dbReference type="Proteomes" id="UP000449969"/>
    </source>
</evidence>
<feature type="domain" description="HTH lysR-type" evidence="6">
    <location>
        <begin position="5"/>
        <end position="62"/>
    </location>
</feature>
<proteinExistence type="inferred from homology"/>
<dbReference type="InterPro" id="IPR036388">
    <property type="entry name" value="WH-like_DNA-bd_sf"/>
</dbReference>
<dbReference type="OrthoDB" id="9812435at2"/>
<comment type="function">
    <text evidence="1">NodD regulates the expression of the nodABCFE genes which encode other nodulation proteins. NodD is also a negative regulator of its own expression. Binds flavonoids as inducers.</text>
</comment>
<comment type="similarity">
    <text evidence="2">Belongs to the LysR transcriptional regulatory family.</text>
</comment>
<dbReference type="GO" id="GO:0043565">
    <property type="term" value="F:sequence-specific DNA binding"/>
    <property type="evidence" value="ECO:0007669"/>
    <property type="project" value="TreeGrafter"/>
</dbReference>
<dbReference type="GO" id="GO:0006351">
    <property type="term" value="P:DNA-templated transcription"/>
    <property type="evidence" value="ECO:0007669"/>
    <property type="project" value="TreeGrafter"/>
</dbReference>
<dbReference type="RefSeq" id="WP_157328616.1">
    <property type="nucleotide sequence ID" value="NZ_JANADL010000027.1"/>
</dbReference>
<dbReference type="PROSITE" id="PS50931">
    <property type="entry name" value="HTH_LYSR"/>
    <property type="match status" value="1"/>
</dbReference>
<evidence type="ECO:0000256" key="1">
    <source>
        <dbReference type="ARBA" id="ARBA00003502"/>
    </source>
</evidence>
<sequence length="315" mass="33805">MAKLPDFEALAIFAKVVELRSFAGAASELAMSKATVSKAVTRLEERLGARLFNRTSRRLALTDAGHKLAERATRLLADGEAAENEALAQSVAPRGLVRLAVPMTFGIKAVAPLLPEFFQAYPEVSVDLHLSDATVDLIGEGFDMAVRIARLPDSSLIARQLFTMPRYTVAAPSYLKQHGRPTHPMHLAEHKCFSYAYLSTPNVWHYTNSAGEQASVRPGGQLRVNNGEAVMPALIAGLGIAELPEFIVGEAISSGAVEVILKDWKQAEGAVHLVTPPGGPRPARVEALGDFLAAKLPGTCKRRPRGKAKASSLRA</sequence>
<dbReference type="CDD" id="cd08422">
    <property type="entry name" value="PBP2_CrgA_like"/>
    <property type="match status" value="1"/>
</dbReference>
<dbReference type="Proteomes" id="UP000449969">
    <property type="component" value="Unassembled WGS sequence"/>
</dbReference>
<organism evidence="7 8">
    <name type="scientific">Bradyrhizobium cajani</name>
    <dbReference type="NCBI Taxonomy" id="1928661"/>
    <lineage>
        <taxon>Bacteria</taxon>
        <taxon>Pseudomonadati</taxon>
        <taxon>Pseudomonadota</taxon>
        <taxon>Alphaproteobacteria</taxon>
        <taxon>Hyphomicrobiales</taxon>
        <taxon>Nitrobacteraceae</taxon>
        <taxon>Bradyrhizobium</taxon>
    </lineage>
</organism>
<dbReference type="Pfam" id="PF03466">
    <property type="entry name" value="LysR_substrate"/>
    <property type="match status" value="1"/>
</dbReference>
<dbReference type="SUPFAM" id="SSF46785">
    <property type="entry name" value="Winged helix' DNA-binding domain"/>
    <property type="match status" value="1"/>
</dbReference>
<accession>A0A844TB16</accession>
<dbReference type="PRINTS" id="PR00039">
    <property type="entry name" value="HTHLYSR"/>
</dbReference>
<evidence type="ECO:0000313" key="7">
    <source>
        <dbReference type="EMBL" id="MVT72652.1"/>
    </source>
</evidence>
<dbReference type="GO" id="GO:0003700">
    <property type="term" value="F:DNA-binding transcription factor activity"/>
    <property type="evidence" value="ECO:0007669"/>
    <property type="project" value="InterPro"/>
</dbReference>
<dbReference type="SUPFAM" id="SSF53850">
    <property type="entry name" value="Periplasmic binding protein-like II"/>
    <property type="match status" value="1"/>
</dbReference>
<dbReference type="InterPro" id="IPR000847">
    <property type="entry name" value="LysR_HTH_N"/>
</dbReference>
<keyword evidence="5" id="KW-0804">Transcription</keyword>
<reference evidence="7 8" key="1">
    <citation type="submission" date="2019-12" db="EMBL/GenBank/DDBJ databases">
        <title>Draft genome sequences Bradyrhizobium cajani AMBPC1010, Bradyrhizobium pachyrhizi AMBPC1040 and Bradyrhizobium yuanmingense ALSPC3051, three plant growth promoting strains isolated from nodules of Cajanus cajan L. in Dominican Republic.</title>
        <authorList>
            <person name="Flores-Felix J.D."/>
            <person name="Araujo J."/>
            <person name="Diaz-Alcantara C."/>
            <person name="Gonzalez-Andres F."/>
            <person name="Velazquez E."/>
        </authorList>
    </citation>
    <scope>NUCLEOTIDE SEQUENCE [LARGE SCALE GENOMIC DNA]</scope>
    <source>
        <strain evidence="7 8">1010</strain>
    </source>
</reference>
<keyword evidence="8" id="KW-1185">Reference proteome</keyword>
<dbReference type="InterPro" id="IPR005119">
    <property type="entry name" value="LysR_subst-bd"/>
</dbReference>
<keyword evidence="3" id="KW-0805">Transcription regulation</keyword>
<evidence type="ECO:0000259" key="6">
    <source>
        <dbReference type="PROSITE" id="PS50931"/>
    </source>
</evidence>
<dbReference type="PANTHER" id="PTHR30537:SF5">
    <property type="entry name" value="HTH-TYPE TRANSCRIPTIONAL ACTIVATOR TTDR-RELATED"/>
    <property type="match status" value="1"/>
</dbReference>
<dbReference type="Gene3D" id="3.40.190.290">
    <property type="match status" value="1"/>
</dbReference>
<dbReference type="InterPro" id="IPR058163">
    <property type="entry name" value="LysR-type_TF_proteobact-type"/>
</dbReference>